<accession>A0A2K3QNY3</accession>
<dbReference type="PANTHER" id="PTHR22847">
    <property type="entry name" value="WD40 REPEAT PROTEIN"/>
    <property type="match status" value="1"/>
</dbReference>
<dbReference type="EMBL" id="NRSZ01000136">
    <property type="protein sequence ID" value="PNY29244.1"/>
    <property type="molecule type" value="Genomic_DNA"/>
</dbReference>
<feature type="region of interest" description="Disordered" evidence="4">
    <location>
        <begin position="1"/>
        <end position="77"/>
    </location>
</feature>
<gene>
    <name evidence="5" type="ORF">TCAP_00831</name>
</gene>
<dbReference type="AlphaFoldDB" id="A0A2K3QNY3"/>
<dbReference type="InterPro" id="IPR019775">
    <property type="entry name" value="WD40_repeat_CS"/>
</dbReference>
<dbReference type="PROSITE" id="PS00678">
    <property type="entry name" value="WD_REPEATS_1"/>
    <property type="match status" value="1"/>
</dbReference>
<feature type="region of interest" description="Disordered" evidence="4">
    <location>
        <begin position="402"/>
        <end position="438"/>
    </location>
</feature>
<dbReference type="PANTHER" id="PTHR22847:SF681">
    <property type="entry name" value="F-BOX PROTEIN MET30"/>
    <property type="match status" value="1"/>
</dbReference>
<evidence type="ECO:0000256" key="2">
    <source>
        <dbReference type="ARBA" id="ARBA00022737"/>
    </source>
</evidence>
<evidence type="ECO:0000256" key="3">
    <source>
        <dbReference type="PROSITE-ProRule" id="PRU00221"/>
    </source>
</evidence>
<dbReference type="GO" id="GO:0000209">
    <property type="term" value="P:protein polyubiquitination"/>
    <property type="evidence" value="ECO:0007669"/>
    <property type="project" value="TreeGrafter"/>
</dbReference>
<dbReference type="InterPro" id="IPR020472">
    <property type="entry name" value="WD40_PAC1"/>
</dbReference>
<keyword evidence="1 3" id="KW-0853">WD repeat</keyword>
<dbReference type="PRINTS" id="PR00320">
    <property type="entry name" value="GPROTEINBRPT"/>
</dbReference>
<dbReference type="OrthoDB" id="6262491at2759"/>
<dbReference type="PROSITE" id="PS50294">
    <property type="entry name" value="WD_REPEATS_REGION"/>
    <property type="match status" value="1"/>
</dbReference>
<evidence type="ECO:0000313" key="5">
    <source>
        <dbReference type="EMBL" id="PNY29244.1"/>
    </source>
</evidence>
<dbReference type="GO" id="GO:0043224">
    <property type="term" value="C:nuclear SCF ubiquitin ligase complex"/>
    <property type="evidence" value="ECO:0007669"/>
    <property type="project" value="TreeGrafter"/>
</dbReference>
<dbReference type="Pfam" id="PF00400">
    <property type="entry name" value="WD40"/>
    <property type="match status" value="3"/>
</dbReference>
<feature type="repeat" description="WD" evidence="3">
    <location>
        <begin position="316"/>
        <end position="355"/>
    </location>
</feature>
<protein>
    <submittedName>
        <fullName evidence="5">WD repeat-containing protein</fullName>
    </submittedName>
</protein>
<sequence>SHSQTTSHRETHDQRTDGNRYRTRGHRPEPVAPENPGHARTAAAMQSSNRDHFFQTDASQAQRERKTAKANNKNGSPLEMKSKILAAIPDPASPLSSVFVAESAGYVRRVNLDSSEAKATYRGPKAPVTCLAIGGTGHKTIFAGSWDKNVWSWDIESARPGRKYSGHSDFVKAVVSARLFDKEILISGSADKKILVWDTETGRRIHTLQDPTTSMMAVQYLAIDPVLSTPGAVVLASASSDPHIRRWKITLDSYEQLPDSFHDRPDTERLTIEEHDTSVYKLVFDVDGEDVDLWTASADGTAKCLARSLNFVADDVFTHGDYVRAVLVTEQWVVTAGRDEDVKVWDRATGRLYCTLEGHFEEVTDLIMLRNAQGSPQKVCSVSIDRTIRTWPLARTELDEVVKKMQESPKPGPDETDKAGGDALTAEEEAELAGLMDD</sequence>
<organism evidence="5 6">
    <name type="scientific">Tolypocladium capitatum</name>
    <dbReference type="NCBI Taxonomy" id="45235"/>
    <lineage>
        <taxon>Eukaryota</taxon>
        <taxon>Fungi</taxon>
        <taxon>Dikarya</taxon>
        <taxon>Ascomycota</taxon>
        <taxon>Pezizomycotina</taxon>
        <taxon>Sordariomycetes</taxon>
        <taxon>Hypocreomycetidae</taxon>
        <taxon>Hypocreales</taxon>
        <taxon>Ophiocordycipitaceae</taxon>
        <taxon>Tolypocladium</taxon>
    </lineage>
</organism>
<keyword evidence="2" id="KW-0677">Repeat</keyword>
<feature type="compositionally biased region" description="Acidic residues" evidence="4">
    <location>
        <begin position="425"/>
        <end position="438"/>
    </location>
</feature>
<proteinExistence type="predicted"/>
<dbReference type="InterPro" id="IPR036322">
    <property type="entry name" value="WD40_repeat_dom_sf"/>
</dbReference>
<dbReference type="InterPro" id="IPR015943">
    <property type="entry name" value="WD40/YVTN_repeat-like_dom_sf"/>
</dbReference>
<dbReference type="PROSITE" id="PS50082">
    <property type="entry name" value="WD_REPEATS_2"/>
    <property type="match status" value="2"/>
</dbReference>
<name>A0A2K3QNY3_9HYPO</name>
<dbReference type="SUPFAM" id="SSF50978">
    <property type="entry name" value="WD40 repeat-like"/>
    <property type="match status" value="1"/>
</dbReference>
<dbReference type="Proteomes" id="UP000236621">
    <property type="component" value="Unassembled WGS sequence"/>
</dbReference>
<keyword evidence="6" id="KW-1185">Reference proteome</keyword>
<evidence type="ECO:0000313" key="6">
    <source>
        <dbReference type="Proteomes" id="UP000236621"/>
    </source>
</evidence>
<dbReference type="GO" id="GO:0043130">
    <property type="term" value="F:ubiquitin binding"/>
    <property type="evidence" value="ECO:0007669"/>
    <property type="project" value="TreeGrafter"/>
</dbReference>
<reference evidence="5 6" key="1">
    <citation type="submission" date="2017-08" db="EMBL/GenBank/DDBJ databases">
        <title>Harnessing the power of phylogenomics to disentangle the directionality and signatures of interkingdom host jumping in the parasitic fungal genus Tolypocladium.</title>
        <authorList>
            <person name="Quandt C.A."/>
            <person name="Patterson W."/>
            <person name="Spatafora J.W."/>
        </authorList>
    </citation>
    <scope>NUCLEOTIDE SEQUENCE [LARGE SCALE GENOMIC DNA]</scope>
    <source>
        <strain evidence="5 6">CBS 113982</strain>
    </source>
</reference>
<feature type="compositionally biased region" description="Basic and acidic residues" evidence="4">
    <location>
        <begin position="402"/>
        <end position="420"/>
    </location>
</feature>
<feature type="repeat" description="WD" evidence="3">
    <location>
        <begin position="164"/>
        <end position="207"/>
    </location>
</feature>
<evidence type="ECO:0000256" key="1">
    <source>
        <dbReference type="ARBA" id="ARBA00022574"/>
    </source>
</evidence>
<dbReference type="SMART" id="SM00320">
    <property type="entry name" value="WD40"/>
    <property type="match status" value="6"/>
</dbReference>
<evidence type="ECO:0000256" key="4">
    <source>
        <dbReference type="SAM" id="MobiDB-lite"/>
    </source>
</evidence>
<dbReference type="STRING" id="45235.A0A2K3QNY3"/>
<comment type="caution">
    <text evidence="5">The sequence shown here is derived from an EMBL/GenBank/DDBJ whole genome shotgun (WGS) entry which is preliminary data.</text>
</comment>
<dbReference type="Gene3D" id="2.130.10.10">
    <property type="entry name" value="YVTN repeat-like/Quinoprotein amine dehydrogenase"/>
    <property type="match status" value="2"/>
</dbReference>
<feature type="compositionally biased region" description="Basic and acidic residues" evidence="4">
    <location>
        <begin position="7"/>
        <end position="20"/>
    </location>
</feature>
<feature type="non-terminal residue" evidence="5">
    <location>
        <position position="1"/>
    </location>
</feature>
<dbReference type="InterPro" id="IPR001680">
    <property type="entry name" value="WD40_rpt"/>
</dbReference>